<comment type="caution">
    <text evidence="2">The sequence shown here is derived from an EMBL/GenBank/DDBJ whole genome shotgun (WGS) entry which is preliminary data.</text>
</comment>
<evidence type="ECO:0000256" key="1">
    <source>
        <dbReference type="SAM" id="Phobius"/>
    </source>
</evidence>
<dbReference type="AlphaFoldDB" id="A0A2K3PK74"/>
<reference evidence="2 3" key="1">
    <citation type="journal article" date="2014" name="Am. J. Bot.">
        <title>Genome assembly and annotation for red clover (Trifolium pratense; Fabaceae).</title>
        <authorList>
            <person name="Istvanek J."/>
            <person name="Jaros M."/>
            <person name="Krenek A."/>
            <person name="Repkova J."/>
        </authorList>
    </citation>
    <scope>NUCLEOTIDE SEQUENCE [LARGE SCALE GENOMIC DNA]</scope>
    <source>
        <strain evidence="3">cv. Tatra</strain>
        <tissue evidence="2">Young leaves</tissue>
    </source>
</reference>
<keyword evidence="1" id="KW-1133">Transmembrane helix</keyword>
<evidence type="ECO:0000313" key="3">
    <source>
        <dbReference type="Proteomes" id="UP000236291"/>
    </source>
</evidence>
<keyword evidence="1" id="KW-0812">Transmembrane</keyword>
<organism evidence="2 3">
    <name type="scientific">Trifolium pratense</name>
    <name type="common">Red clover</name>
    <dbReference type="NCBI Taxonomy" id="57577"/>
    <lineage>
        <taxon>Eukaryota</taxon>
        <taxon>Viridiplantae</taxon>
        <taxon>Streptophyta</taxon>
        <taxon>Embryophyta</taxon>
        <taxon>Tracheophyta</taxon>
        <taxon>Spermatophyta</taxon>
        <taxon>Magnoliopsida</taxon>
        <taxon>eudicotyledons</taxon>
        <taxon>Gunneridae</taxon>
        <taxon>Pentapetalae</taxon>
        <taxon>rosids</taxon>
        <taxon>fabids</taxon>
        <taxon>Fabales</taxon>
        <taxon>Fabaceae</taxon>
        <taxon>Papilionoideae</taxon>
        <taxon>50 kb inversion clade</taxon>
        <taxon>NPAAA clade</taxon>
        <taxon>Hologalegina</taxon>
        <taxon>IRL clade</taxon>
        <taxon>Trifolieae</taxon>
        <taxon>Trifolium</taxon>
    </lineage>
</organism>
<feature type="non-terminal residue" evidence="2">
    <location>
        <position position="1"/>
    </location>
</feature>
<keyword evidence="1" id="KW-0472">Membrane</keyword>
<protein>
    <submittedName>
        <fullName evidence="2">Uncharacterized protein</fullName>
    </submittedName>
</protein>
<gene>
    <name evidence="2" type="ORF">L195_g012394</name>
</gene>
<evidence type="ECO:0000313" key="2">
    <source>
        <dbReference type="EMBL" id="PNY15693.1"/>
    </source>
</evidence>
<name>A0A2K3PK74_TRIPR</name>
<accession>A0A2K3PK74</accession>
<proteinExistence type="predicted"/>
<reference evidence="2 3" key="2">
    <citation type="journal article" date="2017" name="Front. Plant Sci.">
        <title>Gene Classification and Mining of Molecular Markers Useful in Red Clover (Trifolium pratense) Breeding.</title>
        <authorList>
            <person name="Istvanek J."/>
            <person name="Dluhosova J."/>
            <person name="Dluhos P."/>
            <person name="Patkova L."/>
            <person name="Nedelnik J."/>
            <person name="Repkova J."/>
        </authorList>
    </citation>
    <scope>NUCLEOTIDE SEQUENCE [LARGE SCALE GENOMIC DNA]</scope>
    <source>
        <strain evidence="3">cv. Tatra</strain>
        <tissue evidence="2">Young leaves</tissue>
    </source>
</reference>
<sequence length="172" mass="18589">RWCDERRGPPHHLGSVSAPPARVFGFDGRFCLLFSGSCLAVVQLSDVLLLFSGVAGFLFRRGGGDGSGTNLLNGPGVDGLIRATQVGCLDLAWWDSFGSKAWWDLIVGDSPTFFCRRGMRSSVGFSAVFVVHCSFWGWLDFGVGVVASADPVVFWCYLKWGSGSVVAAQRVF</sequence>
<dbReference type="EMBL" id="ASHM01007893">
    <property type="protein sequence ID" value="PNY15693.1"/>
    <property type="molecule type" value="Genomic_DNA"/>
</dbReference>
<dbReference type="Proteomes" id="UP000236291">
    <property type="component" value="Unassembled WGS sequence"/>
</dbReference>
<feature type="transmembrane region" description="Helical" evidence="1">
    <location>
        <begin position="122"/>
        <end position="139"/>
    </location>
</feature>